<dbReference type="Gene3D" id="1.20.1530.20">
    <property type="match status" value="1"/>
</dbReference>
<feature type="domain" description="Cation/H(+) antiporter C-terminal" evidence="15">
    <location>
        <begin position="639"/>
        <end position="792"/>
    </location>
</feature>
<evidence type="ECO:0000259" key="14">
    <source>
        <dbReference type="Pfam" id="PF23256"/>
    </source>
</evidence>
<keyword evidence="10 12" id="KW-0472">Membrane</keyword>
<dbReference type="InterPro" id="IPR057291">
    <property type="entry name" value="CHX17_2nd"/>
</dbReference>
<dbReference type="EMBL" id="JAMQYH010000004">
    <property type="protein sequence ID" value="KAJ1688903.1"/>
    <property type="molecule type" value="Genomic_DNA"/>
</dbReference>
<feature type="transmembrane region" description="Helical" evidence="12">
    <location>
        <begin position="143"/>
        <end position="165"/>
    </location>
</feature>
<feature type="domain" description="Cation/H(+) antiporter central" evidence="14">
    <location>
        <begin position="505"/>
        <end position="631"/>
    </location>
</feature>
<evidence type="ECO:0000256" key="2">
    <source>
        <dbReference type="ARBA" id="ARBA00004119"/>
    </source>
</evidence>
<evidence type="ECO:0000256" key="3">
    <source>
        <dbReference type="ARBA" id="ARBA00004141"/>
    </source>
</evidence>
<feature type="transmembrane region" description="Helical" evidence="12">
    <location>
        <begin position="177"/>
        <end position="199"/>
    </location>
</feature>
<gene>
    <name evidence="16" type="ORF">LUZ63_013058</name>
</gene>
<keyword evidence="4" id="KW-0813">Transport</keyword>
<dbReference type="PANTHER" id="PTHR32468">
    <property type="entry name" value="CATION/H + ANTIPORTER"/>
    <property type="match status" value="1"/>
</dbReference>
<dbReference type="GO" id="GO:0006813">
    <property type="term" value="P:potassium ion transport"/>
    <property type="evidence" value="ECO:0007669"/>
    <property type="project" value="UniProtKB-KW"/>
</dbReference>
<feature type="transmembrane region" description="Helical" evidence="12">
    <location>
        <begin position="46"/>
        <end position="70"/>
    </location>
</feature>
<evidence type="ECO:0000256" key="7">
    <source>
        <dbReference type="ARBA" id="ARBA00022958"/>
    </source>
</evidence>
<keyword evidence="9" id="KW-0406">Ion transport</keyword>
<feature type="transmembrane region" description="Helical" evidence="12">
    <location>
        <begin position="285"/>
        <end position="312"/>
    </location>
</feature>
<accession>A0A9Q0HKB3</accession>
<feature type="transmembrane region" description="Helical" evidence="12">
    <location>
        <begin position="82"/>
        <end position="104"/>
    </location>
</feature>
<dbReference type="InterPro" id="IPR057290">
    <property type="entry name" value="CHX17_C"/>
</dbReference>
<dbReference type="GO" id="GO:0015297">
    <property type="term" value="F:antiporter activity"/>
    <property type="evidence" value="ECO:0007669"/>
    <property type="project" value="InterPro"/>
</dbReference>
<dbReference type="GO" id="GO:0016020">
    <property type="term" value="C:membrane"/>
    <property type="evidence" value="ECO:0007669"/>
    <property type="project" value="UniProtKB-SubCell"/>
</dbReference>
<feature type="transmembrane region" description="Helical" evidence="12">
    <location>
        <begin position="211"/>
        <end position="233"/>
    </location>
</feature>
<sequence length="820" mass="88997">MAKSLVMSTIIMPSENATTSNPIVCFSTNMITTPDIFKLGHQKPHLYSFTLFLMQLMLVISTTQGTHFLLRPLKLPRHISEIIGGFLLGPSVLGRVPKFALIIFPQRSIFLLESLSYMGLIYYIFTIGLEIDLPSIRSSGWRCFWFSLACTIPPFALAAVSGVTLHKKLDERSNQVAFVLFISVSFSVSAFSVLARTVAELKLGSTELGRLTLSAAILVDSFAWINLSAAVAISESGGVTLSAIFTVIAGTGFYIVCFALLRPMMQKLSKRAISGNEPLRESEELAILVGVLVSAFLGDLIGIHAVFGAFTFGLAIPQGPLSALLVEKLDDFVRGIFLPLFYVISGLRMDISSIKQVDLALYIAMLVLVAALLKVLGGVITAAAYDMQMHDGISFGLLMNSKGVIELVMLTVGINKKIIGSQSFTILVIMSVVLTAMVNPLLDSMVKPTRRLVFYKRRSLRWHDPGSELRIVACVHNPREVPALIAIIDCTVPTKHMPVSVSVVQLIELTGHTPALLLLQDPMSRKAKYGSHLETQSAAVSHAFQSYAQITGGVQVRTSAAISPFVTMHEDIVTETENCHAAMVLLPFHMHLAVDGSLEIASHVAVRNVNKKVLDNPPCTVAVVIDRGIGSISAHGTALHVGILFFGGPDDCESLALADRMSNHPAIEICVVRFIPTNGSTSTSSLISEDAELRERNMDEQCLCQFVERSTIAAIEYREHVVSNAEETVEVIRKLESEGKDLLLVGKEQGLAGSRLIAGMNEWSEFPELGPIGDLLVSADFGATCSVVVIQSPLGGYGFADGSSVRMKPDRREDPVSDRR</sequence>
<dbReference type="GO" id="GO:0009941">
    <property type="term" value="C:chloroplast envelope"/>
    <property type="evidence" value="ECO:0007669"/>
    <property type="project" value="UniProtKB-SubCell"/>
</dbReference>
<feature type="transmembrane region" description="Helical" evidence="12">
    <location>
        <begin position="239"/>
        <end position="261"/>
    </location>
</feature>
<keyword evidence="5" id="KW-0633">Potassium transport</keyword>
<feature type="transmembrane region" description="Helical" evidence="12">
    <location>
        <begin position="392"/>
        <end position="412"/>
    </location>
</feature>
<dbReference type="OrthoDB" id="2687058at2759"/>
<evidence type="ECO:0000313" key="16">
    <source>
        <dbReference type="EMBL" id="KAJ1688903.1"/>
    </source>
</evidence>
<feature type="transmembrane region" description="Helical" evidence="12">
    <location>
        <begin position="110"/>
        <end position="131"/>
    </location>
</feature>
<evidence type="ECO:0000256" key="8">
    <source>
        <dbReference type="ARBA" id="ARBA00022989"/>
    </source>
</evidence>
<evidence type="ECO:0000313" key="17">
    <source>
        <dbReference type="Proteomes" id="UP001151287"/>
    </source>
</evidence>
<dbReference type="InterPro" id="IPR050794">
    <property type="entry name" value="CPA2_transporter"/>
</dbReference>
<evidence type="ECO:0000256" key="4">
    <source>
        <dbReference type="ARBA" id="ARBA00022448"/>
    </source>
</evidence>
<proteinExistence type="inferred from homology"/>
<dbReference type="InterPro" id="IPR038770">
    <property type="entry name" value="Na+/solute_symporter_sf"/>
</dbReference>
<evidence type="ECO:0000256" key="1">
    <source>
        <dbReference type="ARBA" id="ARBA00003198"/>
    </source>
</evidence>
<comment type="function">
    <text evidence="1">May function as sodium-coupled metabolite transporter across the chloroplast envelope.</text>
</comment>
<evidence type="ECO:0000256" key="9">
    <source>
        <dbReference type="ARBA" id="ARBA00023065"/>
    </source>
</evidence>
<evidence type="ECO:0000256" key="10">
    <source>
        <dbReference type="ARBA" id="ARBA00023136"/>
    </source>
</evidence>
<feature type="domain" description="Cation/H+ exchanger transmembrane" evidence="13">
    <location>
        <begin position="65"/>
        <end position="441"/>
    </location>
</feature>
<evidence type="ECO:0000259" key="15">
    <source>
        <dbReference type="Pfam" id="PF23259"/>
    </source>
</evidence>
<evidence type="ECO:0000256" key="6">
    <source>
        <dbReference type="ARBA" id="ARBA00022692"/>
    </source>
</evidence>
<feature type="transmembrane region" description="Helical" evidence="12">
    <location>
        <begin position="332"/>
        <end position="347"/>
    </location>
</feature>
<dbReference type="InterPro" id="IPR006153">
    <property type="entry name" value="Cation/H_exchanger_TM"/>
</dbReference>
<dbReference type="Pfam" id="PF00999">
    <property type="entry name" value="Na_H_Exchanger"/>
    <property type="match status" value="1"/>
</dbReference>
<dbReference type="Pfam" id="PF23259">
    <property type="entry name" value="CHX17_C"/>
    <property type="match status" value="1"/>
</dbReference>
<dbReference type="Pfam" id="PF23256">
    <property type="entry name" value="CHX17_2nd"/>
    <property type="match status" value="1"/>
</dbReference>
<reference evidence="16" key="1">
    <citation type="journal article" date="2022" name="Cell">
        <title>Repeat-based holocentromeres influence genome architecture and karyotype evolution.</title>
        <authorList>
            <person name="Hofstatter P.G."/>
            <person name="Thangavel G."/>
            <person name="Lux T."/>
            <person name="Neumann P."/>
            <person name="Vondrak T."/>
            <person name="Novak P."/>
            <person name="Zhang M."/>
            <person name="Costa L."/>
            <person name="Castellani M."/>
            <person name="Scott A."/>
            <person name="Toegelov H."/>
            <person name="Fuchs J."/>
            <person name="Mata-Sucre Y."/>
            <person name="Dias Y."/>
            <person name="Vanzela A.L.L."/>
            <person name="Huettel B."/>
            <person name="Almeida C.C.S."/>
            <person name="Simkova H."/>
            <person name="Souza G."/>
            <person name="Pedrosa-Harand A."/>
            <person name="Macas J."/>
            <person name="Mayer K.F.X."/>
            <person name="Houben A."/>
            <person name="Marques A."/>
        </authorList>
    </citation>
    <scope>NUCLEOTIDE SEQUENCE</scope>
    <source>
        <strain evidence="16">RhyBre1mFocal</strain>
    </source>
</reference>
<comment type="caution">
    <text evidence="16">The sequence shown here is derived from an EMBL/GenBank/DDBJ whole genome shotgun (WGS) entry which is preliminary data.</text>
</comment>
<protein>
    <recommendedName>
        <fullName evidence="18">Cation/H+ exchanger domain-containing protein</fullName>
    </recommendedName>
</protein>
<evidence type="ECO:0000256" key="11">
    <source>
        <dbReference type="ARBA" id="ARBA00038341"/>
    </source>
</evidence>
<dbReference type="Proteomes" id="UP001151287">
    <property type="component" value="Unassembled WGS sequence"/>
</dbReference>
<keyword evidence="6 12" id="KW-0812">Transmembrane</keyword>
<name>A0A9Q0HKB3_9POAL</name>
<evidence type="ECO:0000256" key="5">
    <source>
        <dbReference type="ARBA" id="ARBA00022538"/>
    </source>
</evidence>
<keyword evidence="17" id="KW-1185">Reference proteome</keyword>
<dbReference type="GO" id="GO:1902600">
    <property type="term" value="P:proton transmembrane transport"/>
    <property type="evidence" value="ECO:0007669"/>
    <property type="project" value="InterPro"/>
</dbReference>
<evidence type="ECO:0008006" key="18">
    <source>
        <dbReference type="Google" id="ProtNLM"/>
    </source>
</evidence>
<keyword evidence="8 12" id="KW-1133">Transmembrane helix</keyword>
<evidence type="ECO:0000256" key="12">
    <source>
        <dbReference type="SAM" id="Phobius"/>
    </source>
</evidence>
<feature type="transmembrane region" description="Helical" evidence="12">
    <location>
        <begin position="359"/>
        <end position="380"/>
    </location>
</feature>
<dbReference type="PANTHER" id="PTHR32468:SF86">
    <property type="entry name" value="OS11G0123600 PROTEIN"/>
    <property type="match status" value="1"/>
</dbReference>
<comment type="similarity">
    <text evidence="11">Belongs to the monovalent cation:proton antiporter 2 (CPA2) transporter (TC 2.A.37) family. CHX (TC 2.A.37.4) subfamily.</text>
</comment>
<dbReference type="GO" id="GO:0012505">
    <property type="term" value="C:endomembrane system"/>
    <property type="evidence" value="ECO:0007669"/>
    <property type="project" value="TreeGrafter"/>
</dbReference>
<organism evidence="16 17">
    <name type="scientific">Rhynchospora breviuscula</name>
    <dbReference type="NCBI Taxonomy" id="2022672"/>
    <lineage>
        <taxon>Eukaryota</taxon>
        <taxon>Viridiplantae</taxon>
        <taxon>Streptophyta</taxon>
        <taxon>Embryophyta</taxon>
        <taxon>Tracheophyta</taxon>
        <taxon>Spermatophyta</taxon>
        <taxon>Magnoliopsida</taxon>
        <taxon>Liliopsida</taxon>
        <taxon>Poales</taxon>
        <taxon>Cyperaceae</taxon>
        <taxon>Cyperoideae</taxon>
        <taxon>Rhynchosporeae</taxon>
        <taxon>Rhynchospora</taxon>
    </lineage>
</organism>
<feature type="transmembrane region" description="Helical" evidence="12">
    <location>
        <begin position="424"/>
        <end position="442"/>
    </location>
</feature>
<comment type="subcellular location">
    <subcellularLocation>
        <location evidence="3">Membrane</location>
        <topology evidence="3">Multi-pass membrane protein</topology>
    </subcellularLocation>
    <subcellularLocation>
        <location evidence="2">Plastid</location>
        <location evidence="2">Chloroplast envelope</location>
    </subcellularLocation>
</comment>
<dbReference type="AlphaFoldDB" id="A0A9Q0HKB3"/>
<evidence type="ECO:0000259" key="13">
    <source>
        <dbReference type="Pfam" id="PF00999"/>
    </source>
</evidence>
<dbReference type="GO" id="GO:0006885">
    <property type="term" value="P:regulation of pH"/>
    <property type="evidence" value="ECO:0007669"/>
    <property type="project" value="TreeGrafter"/>
</dbReference>
<keyword evidence="7" id="KW-0630">Potassium</keyword>